<dbReference type="EMBL" id="DQTV01000071">
    <property type="protein sequence ID" value="HIP57186.1"/>
    <property type="molecule type" value="Genomic_DNA"/>
</dbReference>
<keyword evidence="1" id="KW-0663">Pyridoxal phosphate</keyword>
<accession>A0A832YZN7</accession>
<dbReference type="PANTHER" id="PTHR30244">
    <property type="entry name" value="TRANSAMINASE"/>
    <property type="match status" value="1"/>
</dbReference>
<dbReference type="PANTHER" id="PTHR30244:SF34">
    <property type="entry name" value="DTDP-4-AMINO-4,6-DIDEOXYGALACTOSE TRANSAMINASE"/>
    <property type="match status" value="1"/>
</dbReference>
<dbReference type="CDD" id="cd00616">
    <property type="entry name" value="AHBA_syn"/>
    <property type="match status" value="1"/>
</dbReference>
<dbReference type="GO" id="GO:0030170">
    <property type="term" value="F:pyridoxal phosphate binding"/>
    <property type="evidence" value="ECO:0007669"/>
    <property type="project" value="TreeGrafter"/>
</dbReference>
<dbReference type="Gene3D" id="3.90.1150.10">
    <property type="entry name" value="Aspartate Aminotransferase, domain 1"/>
    <property type="match status" value="1"/>
</dbReference>
<comment type="caution">
    <text evidence="2">The sequence shown here is derived from an EMBL/GenBank/DDBJ whole genome shotgun (WGS) entry which is preliminary data.</text>
</comment>
<protein>
    <submittedName>
        <fullName evidence="2">DegT/DnrJ/EryC1/StrS family aminotransferase</fullName>
    </submittedName>
</protein>
<comment type="similarity">
    <text evidence="1">Belongs to the DegT/DnrJ/EryC1 family.</text>
</comment>
<evidence type="ECO:0000313" key="3">
    <source>
        <dbReference type="Proteomes" id="UP000605805"/>
    </source>
</evidence>
<name>A0A832YZN7_9CREN</name>
<dbReference type="SUPFAM" id="SSF53383">
    <property type="entry name" value="PLP-dependent transferases"/>
    <property type="match status" value="1"/>
</dbReference>
<reference evidence="2" key="1">
    <citation type="journal article" date="2020" name="ISME J.">
        <title>Gammaproteobacteria mediating utilization of methyl-, sulfur- and petroleum organic compounds in deep ocean hydrothermal plumes.</title>
        <authorList>
            <person name="Zhou Z."/>
            <person name="Liu Y."/>
            <person name="Pan J."/>
            <person name="Cron B.R."/>
            <person name="Toner B.M."/>
            <person name="Anantharaman K."/>
            <person name="Breier J.A."/>
            <person name="Dick G.J."/>
            <person name="Li M."/>
        </authorList>
    </citation>
    <scope>NUCLEOTIDE SEQUENCE</scope>
    <source>
        <strain evidence="2">SZUA-1435</strain>
    </source>
</reference>
<dbReference type="AlphaFoldDB" id="A0A832YZN7"/>
<dbReference type="InterPro" id="IPR000653">
    <property type="entry name" value="DegT/StrS_aminotransferase"/>
</dbReference>
<dbReference type="GO" id="GO:0000271">
    <property type="term" value="P:polysaccharide biosynthetic process"/>
    <property type="evidence" value="ECO:0007669"/>
    <property type="project" value="TreeGrafter"/>
</dbReference>
<dbReference type="Gene3D" id="3.40.640.10">
    <property type="entry name" value="Type I PLP-dependent aspartate aminotransferase-like (Major domain)"/>
    <property type="match status" value="1"/>
</dbReference>
<dbReference type="Proteomes" id="UP000605805">
    <property type="component" value="Unassembled WGS sequence"/>
</dbReference>
<proteinExistence type="inferred from homology"/>
<keyword evidence="2" id="KW-0808">Transferase</keyword>
<dbReference type="InterPro" id="IPR015422">
    <property type="entry name" value="PyrdxlP-dep_Trfase_small"/>
</dbReference>
<evidence type="ECO:0000256" key="1">
    <source>
        <dbReference type="RuleBase" id="RU004508"/>
    </source>
</evidence>
<dbReference type="Pfam" id="PF01041">
    <property type="entry name" value="DegT_DnrJ_EryC1"/>
    <property type="match status" value="1"/>
</dbReference>
<dbReference type="InterPro" id="IPR015421">
    <property type="entry name" value="PyrdxlP-dep_Trfase_major"/>
</dbReference>
<dbReference type="GO" id="GO:0008483">
    <property type="term" value="F:transaminase activity"/>
    <property type="evidence" value="ECO:0007669"/>
    <property type="project" value="UniProtKB-KW"/>
</dbReference>
<organism evidence="2 3">
    <name type="scientific">Ignisphaera aggregans</name>
    <dbReference type="NCBI Taxonomy" id="334771"/>
    <lineage>
        <taxon>Archaea</taxon>
        <taxon>Thermoproteota</taxon>
        <taxon>Thermoprotei</taxon>
        <taxon>Desulfurococcales</taxon>
        <taxon>Desulfurococcaceae</taxon>
        <taxon>Ignisphaera</taxon>
    </lineage>
</organism>
<evidence type="ECO:0000313" key="2">
    <source>
        <dbReference type="EMBL" id="HIP57186.1"/>
    </source>
</evidence>
<gene>
    <name evidence="2" type="ORF">EYH02_03840</name>
</gene>
<sequence length="367" mass="40266">MAYRIRLFEPAIGDEEIESVVKVLKSKWLAHGPVVDEFEERFAEYIGVDYAVAVCNGTAALTLTLKAFDIGPGDEVIVPDYTFVATATSVLMVGARPVFVDVDTKTFNISINDVLEKLSPRTRAIIAVHLFGHPADVKALREIAQDRGLILIEDAAQAHGAEAYGKKVGSFGHAAIFSFYATKNITTGEGGIVVTNDKKIVDRIKLLRNHGQVAKYIHETLGGNFRMTSIQAAIGLAQLRKIDKLNEARRSNAALLSSILSNTRDVETPVEESWAKHVYHVYAVKLPSVSRDCVYECMLRNGIEVAIHYPLPLHRQPLFKKLGFAECCPNASRLSQIELSLPIHPALSAGDIVTVATTLIRCVETCK</sequence>
<keyword evidence="2" id="KW-0032">Aminotransferase</keyword>
<dbReference type="InterPro" id="IPR015424">
    <property type="entry name" value="PyrdxlP-dep_Trfase"/>
</dbReference>
<dbReference type="PIRSF" id="PIRSF000390">
    <property type="entry name" value="PLP_StrS"/>
    <property type="match status" value="1"/>
</dbReference>